<evidence type="ECO:0000313" key="2">
    <source>
        <dbReference type="Proteomes" id="UP000692954"/>
    </source>
</evidence>
<evidence type="ECO:0000313" key="1">
    <source>
        <dbReference type="EMBL" id="CAD8051169.1"/>
    </source>
</evidence>
<comment type="caution">
    <text evidence="1">The sequence shown here is derived from an EMBL/GenBank/DDBJ whole genome shotgun (WGS) entry which is preliminary data.</text>
</comment>
<sequence length="148" mass="17930">MNQLRNQRGTTEDEVYIDPERGIAINSRQMTTEQHFKYYKSSFSTLRPDLTEFEYEAFAKRLRIESINPLMVNLECVPLQQHQEWLISLEQVKLLQLKILMENLNQIFKFLSCYHCLQKQNNKCYIEEDDFYYVQKQNRSIFIDLDFL</sequence>
<proteinExistence type="predicted"/>
<dbReference type="AlphaFoldDB" id="A0A8S1K7A7"/>
<gene>
    <name evidence="1" type="ORF">PSON_ATCC_30995.1.T0050401</name>
</gene>
<dbReference type="OrthoDB" id="283847at2759"/>
<dbReference type="Proteomes" id="UP000692954">
    <property type="component" value="Unassembled WGS sequence"/>
</dbReference>
<accession>A0A8S1K7A7</accession>
<organism evidence="1 2">
    <name type="scientific">Paramecium sonneborni</name>
    <dbReference type="NCBI Taxonomy" id="65129"/>
    <lineage>
        <taxon>Eukaryota</taxon>
        <taxon>Sar</taxon>
        <taxon>Alveolata</taxon>
        <taxon>Ciliophora</taxon>
        <taxon>Intramacronucleata</taxon>
        <taxon>Oligohymenophorea</taxon>
        <taxon>Peniculida</taxon>
        <taxon>Parameciidae</taxon>
        <taxon>Paramecium</taxon>
    </lineage>
</organism>
<reference evidence="1" key="1">
    <citation type="submission" date="2021-01" db="EMBL/GenBank/DDBJ databases">
        <authorList>
            <consortium name="Genoscope - CEA"/>
            <person name="William W."/>
        </authorList>
    </citation>
    <scope>NUCLEOTIDE SEQUENCE</scope>
</reference>
<keyword evidence="2" id="KW-1185">Reference proteome</keyword>
<protein>
    <submittedName>
        <fullName evidence="1">Uncharacterized protein</fullName>
    </submittedName>
</protein>
<dbReference type="EMBL" id="CAJJDN010000005">
    <property type="protein sequence ID" value="CAD8051169.1"/>
    <property type="molecule type" value="Genomic_DNA"/>
</dbReference>
<name>A0A8S1K7A7_9CILI</name>